<evidence type="ECO:0000313" key="1">
    <source>
        <dbReference type="EMBL" id="MCE3214808.1"/>
    </source>
</evidence>
<feature type="non-terminal residue" evidence="1">
    <location>
        <position position="1"/>
    </location>
</feature>
<evidence type="ECO:0000313" key="2">
    <source>
        <dbReference type="Proteomes" id="UP000823775"/>
    </source>
</evidence>
<protein>
    <submittedName>
        <fullName evidence="1">Uncharacterized protein</fullName>
    </submittedName>
</protein>
<proteinExistence type="predicted"/>
<feature type="non-terminal residue" evidence="1">
    <location>
        <position position="77"/>
    </location>
</feature>
<keyword evidence="2" id="KW-1185">Reference proteome</keyword>
<name>A0ABS8WUC9_DATST</name>
<reference evidence="1 2" key="1">
    <citation type="journal article" date="2021" name="BMC Genomics">
        <title>Datura genome reveals duplications of psychoactive alkaloid biosynthetic genes and high mutation rate following tissue culture.</title>
        <authorList>
            <person name="Rajewski A."/>
            <person name="Carter-House D."/>
            <person name="Stajich J."/>
            <person name="Litt A."/>
        </authorList>
    </citation>
    <scope>NUCLEOTIDE SEQUENCE [LARGE SCALE GENOMIC DNA]</scope>
    <source>
        <strain evidence="1">AR-01</strain>
    </source>
</reference>
<gene>
    <name evidence="1" type="ORF">HAX54_053361</name>
</gene>
<organism evidence="1 2">
    <name type="scientific">Datura stramonium</name>
    <name type="common">Jimsonweed</name>
    <name type="synonym">Common thornapple</name>
    <dbReference type="NCBI Taxonomy" id="4076"/>
    <lineage>
        <taxon>Eukaryota</taxon>
        <taxon>Viridiplantae</taxon>
        <taxon>Streptophyta</taxon>
        <taxon>Embryophyta</taxon>
        <taxon>Tracheophyta</taxon>
        <taxon>Spermatophyta</taxon>
        <taxon>Magnoliopsida</taxon>
        <taxon>eudicotyledons</taxon>
        <taxon>Gunneridae</taxon>
        <taxon>Pentapetalae</taxon>
        <taxon>asterids</taxon>
        <taxon>lamiids</taxon>
        <taxon>Solanales</taxon>
        <taxon>Solanaceae</taxon>
        <taxon>Solanoideae</taxon>
        <taxon>Datureae</taxon>
        <taxon>Datura</taxon>
    </lineage>
</organism>
<dbReference type="EMBL" id="JACEIK010009910">
    <property type="protein sequence ID" value="MCE3214808.1"/>
    <property type="molecule type" value="Genomic_DNA"/>
</dbReference>
<accession>A0ABS8WUC9</accession>
<sequence length="77" mass="8743">FDLVYLTGDPMIRSLEKRLVKSLVAPLFYAGSLHGLAERVIRSDDDSFCDFYAPELKFQFLVPTSDFPSYLPAPINK</sequence>
<dbReference type="Proteomes" id="UP000823775">
    <property type="component" value="Unassembled WGS sequence"/>
</dbReference>
<comment type="caution">
    <text evidence="1">The sequence shown here is derived from an EMBL/GenBank/DDBJ whole genome shotgun (WGS) entry which is preliminary data.</text>
</comment>